<feature type="domain" description="DUF2726" evidence="1">
    <location>
        <begin position="35"/>
        <end position="143"/>
    </location>
</feature>
<evidence type="ECO:0000313" key="2">
    <source>
        <dbReference type="EMBL" id="KAB1852887.1"/>
    </source>
</evidence>
<protein>
    <submittedName>
        <fullName evidence="2">DUF2726 domain-containing protein</fullName>
    </submittedName>
</protein>
<proteinExistence type="predicted"/>
<dbReference type="Pfam" id="PF10881">
    <property type="entry name" value="DUF2726"/>
    <property type="match status" value="1"/>
</dbReference>
<reference evidence="2 3" key="1">
    <citation type="submission" date="2019-09" db="EMBL/GenBank/DDBJ databases">
        <title>Draft genome sequence of Acinetobacter tandoii W4-4-4 isolated from environmental water sample.</title>
        <authorList>
            <person name="Wee S.K."/>
            <person name="Yan B."/>
            <person name="Mustaffa S.B."/>
            <person name="Yap E.P.H."/>
        </authorList>
    </citation>
    <scope>NUCLEOTIDE SEQUENCE [LARGE SCALE GENOMIC DNA]</scope>
    <source>
        <strain evidence="2 3">W4-4-4</strain>
    </source>
</reference>
<dbReference type="AlphaFoldDB" id="A0A5N4W444"/>
<dbReference type="EMBL" id="VXLD01000011">
    <property type="protein sequence ID" value="KAB1852887.1"/>
    <property type="molecule type" value="Genomic_DNA"/>
</dbReference>
<dbReference type="Proteomes" id="UP000325788">
    <property type="component" value="Unassembled WGS sequence"/>
</dbReference>
<dbReference type="RefSeq" id="WP_044738754.1">
    <property type="nucleotide sequence ID" value="NZ_JBODRR010000020.1"/>
</dbReference>
<accession>A0A5N4W444</accession>
<gene>
    <name evidence="2" type="ORF">F4W09_13600</name>
</gene>
<organism evidence="2 3">
    <name type="scientific">Acinetobacter tandoii</name>
    <dbReference type="NCBI Taxonomy" id="202954"/>
    <lineage>
        <taxon>Bacteria</taxon>
        <taxon>Pseudomonadati</taxon>
        <taxon>Pseudomonadota</taxon>
        <taxon>Gammaproteobacteria</taxon>
        <taxon>Moraxellales</taxon>
        <taxon>Moraxellaceae</taxon>
        <taxon>Acinetobacter</taxon>
    </lineage>
</organism>
<sequence>MSMYLLIGLLLLFSCMIFKSFNNQSKQQDSVLKRRAVFSLNQQLTFARLKEILPSYTILAQVSYDALMTTKYSRTRNKYRNLLADFVVLDASHQIVAIIGLDDPNVLKRFQQTQYKDALLAMAGYRVIRYDEVPSYQQIRRDFLGELRKEWHEPDTQELDTSLKKYNFYHNHEKRKLKLWG</sequence>
<dbReference type="InterPro" id="IPR024402">
    <property type="entry name" value="DUF2726"/>
</dbReference>
<evidence type="ECO:0000313" key="3">
    <source>
        <dbReference type="Proteomes" id="UP000325788"/>
    </source>
</evidence>
<name>A0A5N4W444_9GAMM</name>
<evidence type="ECO:0000259" key="1">
    <source>
        <dbReference type="Pfam" id="PF10881"/>
    </source>
</evidence>
<comment type="caution">
    <text evidence="2">The sequence shown here is derived from an EMBL/GenBank/DDBJ whole genome shotgun (WGS) entry which is preliminary data.</text>
</comment>